<comment type="caution">
    <text evidence="3">The sequence shown here is derived from an EMBL/GenBank/DDBJ whole genome shotgun (WGS) entry which is preliminary data.</text>
</comment>
<feature type="domain" description="FecR N-terminal" evidence="2">
    <location>
        <begin position="15"/>
        <end position="56"/>
    </location>
</feature>
<name>A0A847R934_9GAMM</name>
<dbReference type="Pfam" id="PF16220">
    <property type="entry name" value="DUF4880"/>
    <property type="match status" value="1"/>
</dbReference>
<dbReference type="Gene3D" id="2.60.120.1440">
    <property type="match status" value="1"/>
</dbReference>
<dbReference type="Proteomes" id="UP000586067">
    <property type="component" value="Unassembled WGS sequence"/>
</dbReference>
<dbReference type="PANTHER" id="PTHR30273">
    <property type="entry name" value="PERIPLASMIC SIGNAL SENSOR AND SIGMA FACTOR ACTIVATOR FECR-RELATED"/>
    <property type="match status" value="1"/>
</dbReference>
<dbReference type="EMBL" id="JABAEK010000005">
    <property type="protein sequence ID" value="NLQ17454.1"/>
    <property type="molecule type" value="Genomic_DNA"/>
</dbReference>
<proteinExistence type="predicted"/>
<dbReference type="GO" id="GO:0016989">
    <property type="term" value="F:sigma factor antagonist activity"/>
    <property type="evidence" value="ECO:0007669"/>
    <property type="project" value="TreeGrafter"/>
</dbReference>
<evidence type="ECO:0000313" key="3">
    <source>
        <dbReference type="EMBL" id="NLQ17454.1"/>
    </source>
</evidence>
<dbReference type="Pfam" id="PF04773">
    <property type="entry name" value="FecR"/>
    <property type="match status" value="1"/>
</dbReference>
<evidence type="ECO:0000313" key="4">
    <source>
        <dbReference type="Proteomes" id="UP000586067"/>
    </source>
</evidence>
<dbReference type="RefSeq" id="WP_168824318.1">
    <property type="nucleotide sequence ID" value="NZ_CP073013.1"/>
</dbReference>
<dbReference type="AlphaFoldDB" id="A0A847R934"/>
<dbReference type="PANTHER" id="PTHR30273:SF2">
    <property type="entry name" value="PROTEIN FECR"/>
    <property type="match status" value="1"/>
</dbReference>
<evidence type="ECO:0000259" key="2">
    <source>
        <dbReference type="Pfam" id="PF16220"/>
    </source>
</evidence>
<reference evidence="3 4" key="1">
    <citation type="submission" date="2020-04" db="EMBL/GenBank/DDBJ databases">
        <title>Marinomonas sp. M1K-6 isolated from the deep seawater of the Mariana Trench.</title>
        <authorList>
            <person name="Li Y."/>
        </authorList>
    </citation>
    <scope>NUCLEOTIDE SEQUENCE [LARGE SCALE GENOMIC DNA]</scope>
    <source>
        <strain evidence="3 4">M1K-6</strain>
    </source>
</reference>
<protein>
    <submittedName>
        <fullName evidence="3">FecR family protein</fullName>
    </submittedName>
</protein>
<dbReference type="InterPro" id="IPR006860">
    <property type="entry name" value="FecR"/>
</dbReference>
<gene>
    <name evidence="3" type="ORF">HGG82_07415</name>
</gene>
<organism evidence="3 4">
    <name type="scientific">Marinomonas profundi</name>
    <dbReference type="NCBI Taxonomy" id="2726122"/>
    <lineage>
        <taxon>Bacteria</taxon>
        <taxon>Pseudomonadati</taxon>
        <taxon>Pseudomonadota</taxon>
        <taxon>Gammaproteobacteria</taxon>
        <taxon>Oceanospirillales</taxon>
        <taxon>Oceanospirillaceae</taxon>
        <taxon>Marinomonas</taxon>
    </lineage>
</organism>
<evidence type="ECO:0000259" key="1">
    <source>
        <dbReference type="Pfam" id="PF04773"/>
    </source>
</evidence>
<keyword evidence="4" id="KW-1185">Reference proteome</keyword>
<feature type="domain" description="FecR protein" evidence="1">
    <location>
        <begin position="112"/>
        <end position="207"/>
    </location>
</feature>
<dbReference type="InterPro" id="IPR012373">
    <property type="entry name" value="Ferrdict_sens_TM"/>
</dbReference>
<accession>A0A847R934</accession>
<sequence>MNKANTPIAKHSLEDAADWLIRLQEAPLTREEKAQLEQWQKAHADNAHAWARVQRLMQQVDTLPKGAAAAVLNRPDDESRRFAIGKLALLLAAGPALWGTYKTLETQQWSADYRTAKGEFQHITLPDGSLVTLNTATAFDMTFNRHSRLLSLREGEIEIHTAQVDPQHFGPFIIHTQEGTLTPLGKRLSVRQCDGFTQLAALEGQVQVTPKRAQQDAVIKIPSGYQAKVSPYELLSSEAISPATTAWLKQMLAVHDMPLKQFAQEVSRYRLGYLRVSPDIENLMVSGAFPTTDTDTILNMLSHTYPIHAKQHLGGYWVTLEPA</sequence>
<dbReference type="InterPro" id="IPR032623">
    <property type="entry name" value="FecR_N"/>
</dbReference>
<dbReference type="PIRSF" id="PIRSF018266">
    <property type="entry name" value="FecR"/>
    <property type="match status" value="1"/>
</dbReference>